<comment type="caution">
    <text evidence="6">The sequence shown here is derived from an EMBL/GenBank/DDBJ whole genome shotgun (WGS) entry which is preliminary data.</text>
</comment>
<dbReference type="InterPro" id="IPR021136">
    <property type="entry name" value="Flagellar_hook_control-like_C"/>
</dbReference>
<dbReference type="EMBL" id="QDDL01000007">
    <property type="protein sequence ID" value="PVZ66719.1"/>
    <property type="molecule type" value="Genomic_DNA"/>
</dbReference>
<evidence type="ECO:0000313" key="7">
    <source>
        <dbReference type="Proteomes" id="UP000244906"/>
    </source>
</evidence>
<organism evidence="6 7">
    <name type="scientific">Pelagibaculum spongiae</name>
    <dbReference type="NCBI Taxonomy" id="2080658"/>
    <lineage>
        <taxon>Bacteria</taxon>
        <taxon>Pseudomonadati</taxon>
        <taxon>Pseudomonadota</taxon>
        <taxon>Gammaproteobacteria</taxon>
        <taxon>Oceanospirillales</taxon>
        <taxon>Pelagibaculum</taxon>
    </lineage>
</organism>
<evidence type="ECO:0000256" key="4">
    <source>
        <dbReference type="SAM" id="MobiDB-lite"/>
    </source>
</evidence>
<dbReference type="OrthoDB" id="1792985at2"/>
<dbReference type="AlphaFoldDB" id="A0A2V1GQZ6"/>
<reference evidence="6 7" key="1">
    <citation type="submission" date="2018-04" db="EMBL/GenBank/DDBJ databases">
        <title>Thalassorhabdus spongiae gen. nov., sp. nov., isolated from a marine sponge in South-West Iceland.</title>
        <authorList>
            <person name="Knobloch S."/>
            <person name="Daussin A."/>
            <person name="Johannsson R."/>
            <person name="Marteinsson V.T."/>
        </authorList>
    </citation>
    <scope>NUCLEOTIDE SEQUENCE [LARGE SCALE GENOMIC DNA]</scope>
    <source>
        <strain evidence="6 7">Hp12</strain>
    </source>
</reference>
<dbReference type="GO" id="GO:0044780">
    <property type="term" value="P:bacterial-type flagellum assembly"/>
    <property type="evidence" value="ECO:0007669"/>
    <property type="project" value="InterPro"/>
</dbReference>
<evidence type="ECO:0000256" key="2">
    <source>
        <dbReference type="ARBA" id="ARBA00009149"/>
    </source>
</evidence>
<dbReference type="CDD" id="cd17470">
    <property type="entry name" value="T3SS_Flik_C"/>
    <property type="match status" value="1"/>
</dbReference>
<feature type="domain" description="Flagellar hook-length control protein-like C-terminal" evidence="5">
    <location>
        <begin position="290"/>
        <end position="369"/>
    </location>
</feature>
<dbReference type="RefSeq" id="WP_116688083.1">
    <property type="nucleotide sequence ID" value="NZ_CAWNYD010000007.1"/>
</dbReference>
<accession>A0A2V1GQZ6</accession>
<sequence>MLNSVTAVAAAETSPEIKNTTNATESSGRFSDIFQNTAKEASTTTAGVNDAEFADTASGNNDTIEVLSGSAENEAHDLLKILEAEESTETVESSEDMALDGMDEINPLLNLLRQSRDISKSENKQILYGEAAKSEQTVALSVLQQSRLKDNLLTQTKNEATSDVGGMGFSAKAKNGDFSAELDDLNLDGSAKKEWSGLDSELKLKSDNNEKSLDLKPLLDQMKSAADAIKLSASSAAVTGDLSLEGAGLYSQPSSVTASSQALSSQSSVEGSPLQMHAEPKAIASQLNDKIMVMMARNMQQADIEIHPSELGPLRIRVEMDGDQASLHFTAPHMATKEVLDQALPRLRELFDRQQLNLGEVNVDSGQAGHTGENTDNDAYSGGDGSSESQQIVSTDDLQDQDGWQEVEIAPADNGLDFYA</sequence>
<comment type="similarity">
    <text evidence="2">Belongs to the FliK family.</text>
</comment>
<evidence type="ECO:0000259" key="5">
    <source>
        <dbReference type="Pfam" id="PF02120"/>
    </source>
</evidence>
<evidence type="ECO:0000256" key="3">
    <source>
        <dbReference type="ARBA" id="ARBA00022795"/>
    </source>
</evidence>
<evidence type="ECO:0000313" key="6">
    <source>
        <dbReference type="EMBL" id="PVZ66719.1"/>
    </source>
</evidence>
<dbReference type="PANTHER" id="PTHR37533">
    <property type="entry name" value="FLAGELLAR HOOK-LENGTH CONTROL PROTEIN"/>
    <property type="match status" value="1"/>
</dbReference>
<name>A0A2V1GQZ6_9GAMM</name>
<feature type="compositionally biased region" description="Polar residues" evidence="4">
    <location>
        <begin position="386"/>
        <end position="396"/>
    </location>
</feature>
<dbReference type="PRINTS" id="PR01007">
    <property type="entry name" value="FLGHOOKFLIK"/>
</dbReference>
<feature type="compositionally biased region" description="Polar residues" evidence="4">
    <location>
        <begin position="16"/>
        <end position="30"/>
    </location>
</feature>
<evidence type="ECO:0000256" key="1">
    <source>
        <dbReference type="ARBA" id="ARBA00003944"/>
    </source>
</evidence>
<feature type="region of interest" description="Disordered" evidence="4">
    <location>
        <begin position="1"/>
        <end position="30"/>
    </location>
</feature>
<dbReference type="InterPro" id="IPR001635">
    <property type="entry name" value="Flag_hook_Flik"/>
</dbReference>
<feature type="region of interest" description="Disordered" evidence="4">
    <location>
        <begin position="361"/>
        <end position="403"/>
    </location>
</feature>
<protein>
    <recommendedName>
        <fullName evidence="5">Flagellar hook-length control protein-like C-terminal domain-containing protein</fullName>
    </recommendedName>
</protein>
<dbReference type="GO" id="GO:0009424">
    <property type="term" value="C:bacterial-type flagellum hook"/>
    <property type="evidence" value="ECO:0007669"/>
    <property type="project" value="InterPro"/>
</dbReference>
<keyword evidence="7" id="KW-1185">Reference proteome</keyword>
<comment type="function">
    <text evidence="1">Controls the length of the flagellar hook.</text>
</comment>
<dbReference type="InterPro" id="IPR052563">
    <property type="entry name" value="FliK"/>
</dbReference>
<dbReference type="Proteomes" id="UP000244906">
    <property type="component" value="Unassembled WGS sequence"/>
</dbReference>
<dbReference type="InterPro" id="IPR038610">
    <property type="entry name" value="FliK-like_C_sf"/>
</dbReference>
<dbReference type="Pfam" id="PF02120">
    <property type="entry name" value="Flg_hook"/>
    <property type="match status" value="1"/>
</dbReference>
<dbReference type="PANTHER" id="PTHR37533:SF2">
    <property type="entry name" value="FLAGELLAR HOOK-LENGTH CONTROL PROTEIN"/>
    <property type="match status" value="1"/>
</dbReference>
<gene>
    <name evidence="6" type="ORF">DC094_15735</name>
</gene>
<proteinExistence type="inferred from homology"/>
<dbReference type="Gene3D" id="3.30.750.140">
    <property type="match status" value="1"/>
</dbReference>
<keyword evidence="3" id="KW-1005">Bacterial flagellum biogenesis</keyword>